<accession>A0A5J5IA24</accession>
<evidence type="ECO:0000313" key="1">
    <source>
        <dbReference type="EMBL" id="KAA9020758.1"/>
    </source>
</evidence>
<sequence length="92" mass="10174">MSQKPATDAELWQQSEATCSAQYDKLSAKHDDALAHLSRLADAEAHYRKSHDLYGSDDRRTGRAWDEMRHAGDAARALILSSFVAPEAEGES</sequence>
<dbReference type="RefSeq" id="WP_150424601.1">
    <property type="nucleotide sequence ID" value="NZ_VYQA01000002.1"/>
</dbReference>
<protein>
    <submittedName>
        <fullName evidence="2">Uncharacterized protein</fullName>
    </submittedName>
</protein>
<reference evidence="3 4" key="1">
    <citation type="submission" date="2019-09" db="EMBL/GenBank/DDBJ databases">
        <authorList>
            <person name="Feng G."/>
        </authorList>
    </citation>
    <scope>NUCLEOTIDE SEQUENCE [LARGE SCALE GENOMIC DNA]</scope>
    <source>
        <strain evidence="2 3">KACC 19283</strain>
        <strain evidence="1 4">KACC 19284</strain>
    </source>
</reference>
<gene>
    <name evidence="2" type="ORF">F4U95_03580</name>
    <name evidence="1" type="ORF">F4U96_03580</name>
</gene>
<comment type="caution">
    <text evidence="2">The sequence shown here is derived from an EMBL/GenBank/DDBJ whole genome shotgun (WGS) entry which is preliminary data.</text>
</comment>
<dbReference type="AlphaFoldDB" id="A0A5J5IA24"/>
<keyword evidence="4" id="KW-1185">Reference proteome</keyword>
<evidence type="ECO:0000313" key="3">
    <source>
        <dbReference type="Proteomes" id="UP000325933"/>
    </source>
</evidence>
<dbReference type="EMBL" id="VYQB01000002">
    <property type="protein sequence ID" value="KAA9020758.1"/>
    <property type="molecule type" value="Genomic_DNA"/>
</dbReference>
<evidence type="ECO:0000313" key="4">
    <source>
        <dbReference type="Proteomes" id="UP000326364"/>
    </source>
</evidence>
<organism evidence="2 3">
    <name type="scientific">Sphingobium limneticum</name>
    <dbReference type="NCBI Taxonomy" id="1007511"/>
    <lineage>
        <taxon>Bacteria</taxon>
        <taxon>Pseudomonadati</taxon>
        <taxon>Pseudomonadota</taxon>
        <taxon>Alphaproteobacteria</taxon>
        <taxon>Sphingomonadales</taxon>
        <taxon>Sphingomonadaceae</taxon>
        <taxon>Sphingobium</taxon>
    </lineage>
</organism>
<evidence type="ECO:0000313" key="2">
    <source>
        <dbReference type="EMBL" id="KAA9033084.1"/>
    </source>
</evidence>
<dbReference type="Proteomes" id="UP000325933">
    <property type="component" value="Unassembled WGS sequence"/>
</dbReference>
<proteinExistence type="predicted"/>
<name>A0A5J5IA24_9SPHN</name>
<dbReference type="EMBL" id="VYQA01000002">
    <property type="protein sequence ID" value="KAA9033084.1"/>
    <property type="molecule type" value="Genomic_DNA"/>
</dbReference>
<dbReference type="Proteomes" id="UP000326364">
    <property type="component" value="Unassembled WGS sequence"/>
</dbReference>